<dbReference type="InterPro" id="IPR037214">
    <property type="entry name" value="TROVE_dom_sf"/>
</dbReference>
<evidence type="ECO:0000313" key="9">
    <source>
        <dbReference type="Proteomes" id="UP000069443"/>
    </source>
</evidence>
<dbReference type="GO" id="GO:0003723">
    <property type="term" value="F:RNA binding"/>
    <property type="evidence" value="ECO:0007669"/>
    <property type="project" value="UniProtKB-KW"/>
</dbReference>
<keyword evidence="6" id="KW-0687">Ribonucleoprotein</keyword>
<evidence type="ECO:0000313" key="8">
    <source>
        <dbReference type="EMBL" id="GAS99883.1"/>
    </source>
</evidence>
<organism evidence="8 9">
    <name type="scientific">Mycolicibacterium canariasense</name>
    <name type="common">Mycobacterium canariasense</name>
    <dbReference type="NCBI Taxonomy" id="228230"/>
    <lineage>
        <taxon>Bacteria</taxon>
        <taxon>Bacillati</taxon>
        <taxon>Actinomycetota</taxon>
        <taxon>Actinomycetes</taxon>
        <taxon>Mycobacteriales</taxon>
        <taxon>Mycobacteriaceae</taxon>
        <taxon>Mycolicibacterium</taxon>
    </lineage>
</organism>
<reference evidence="9" key="1">
    <citation type="journal article" date="2016" name="Genome Announc.">
        <title>Draft Genome Sequences of Five Rapidly Growing Mycobacterium Species, M. thermoresistibile, M. fortuitum subsp. acetamidolyticum, M. canariasense, M. brisbanense, and M. novocastrense.</title>
        <authorList>
            <person name="Katahira K."/>
            <person name="Ogura Y."/>
            <person name="Gotoh Y."/>
            <person name="Hayashi T."/>
        </authorList>
    </citation>
    <scope>NUCLEOTIDE SEQUENCE [LARGE SCALE GENOMIC DNA]</scope>
    <source>
        <strain evidence="9">JCM15298</strain>
    </source>
</reference>
<evidence type="ECO:0000256" key="6">
    <source>
        <dbReference type="ARBA" id="ARBA00023274"/>
    </source>
</evidence>
<comment type="subcellular location">
    <subcellularLocation>
        <location evidence="1">Cytoplasm</location>
    </subcellularLocation>
</comment>
<gene>
    <name evidence="8" type="ORF">RMCC_6848</name>
</gene>
<comment type="similarity">
    <text evidence="2">Belongs to the Ro 60 kDa family.</text>
</comment>
<dbReference type="InterPro" id="IPR008858">
    <property type="entry name" value="TROVE_dom"/>
</dbReference>
<evidence type="ECO:0000256" key="3">
    <source>
        <dbReference type="ARBA" id="ARBA00022490"/>
    </source>
</evidence>
<dbReference type="InterPro" id="IPR040322">
    <property type="entry name" value="TROVE2"/>
</dbReference>
<dbReference type="GO" id="GO:0046872">
    <property type="term" value="F:metal ion binding"/>
    <property type="evidence" value="ECO:0007669"/>
    <property type="project" value="UniProtKB-KW"/>
</dbReference>
<evidence type="ECO:0000256" key="5">
    <source>
        <dbReference type="ARBA" id="ARBA00022884"/>
    </source>
</evidence>
<dbReference type="InterPro" id="IPR036465">
    <property type="entry name" value="vWFA_dom_sf"/>
</dbReference>
<dbReference type="SUPFAM" id="SSF140864">
    <property type="entry name" value="TROVE domain-like"/>
    <property type="match status" value="1"/>
</dbReference>
<dbReference type="PANTHER" id="PTHR14202:SF0">
    <property type="entry name" value="RNA-BINDING PROTEIN RO60"/>
    <property type="match status" value="1"/>
</dbReference>
<dbReference type="PANTHER" id="PTHR14202">
    <property type="entry name" value="60 KDA RIBONUCLEOPROTEIN SSA/RO"/>
    <property type="match status" value="1"/>
</dbReference>
<sequence>VHRFLTLGTDGGTYYTSAGELTKDNAEVVLRAAATDPVELVRRILEVSTAGRAPKQNPALFALAIAAAADDVEGRRRAVAALPHVARTGTHLFLFARYVEQFRGWGPALKRGVADWYLDRSVDALAYQVLKYRQREGWTHRDMLRLSHPVTSDPGRRALFDFVTRGSLGPVPEVVDAAVNPARVPAIVEDFTEAQNATLPSEWVDIIGRGNGVTWEMLPDAALGHAAVWEALLHPGIPQTALMRQLPRLTRLGLATGETGALIADQLADPDRPKKGRVHPINVLVALRTYVTGQSARGDGTWTPAPKISDALDAAFYASYGAIEPANKPTLIALDVSASMATASISGMPLNAREAAAAIAMATAASEPDHTIVGFTGVHGLQDNGFFRQQVIRENTITEL</sequence>
<feature type="domain" description="TROVE" evidence="7">
    <location>
        <begin position="1"/>
        <end position="328"/>
    </location>
</feature>
<dbReference type="RefSeq" id="WP_062660500.1">
    <property type="nucleotide sequence ID" value="NZ_BCSY01000139.1"/>
</dbReference>
<proteinExistence type="inferred from homology"/>
<dbReference type="GO" id="GO:1990904">
    <property type="term" value="C:ribonucleoprotein complex"/>
    <property type="evidence" value="ECO:0007669"/>
    <property type="project" value="UniProtKB-KW"/>
</dbReference>
<name>A0A100WKT1_MYCCR</name>
<dbReference type="InterPro" id="IPR056800">
    <property type="entry name" value="vWA_Ro60"/>
</dbReference>
<dbReference type="Gene3D" id="3.40.50.410">
    <property type="entry name" value="von Willebrand factor, type A domain"/>
    <property type="match status" value="2"/>
</dbReference>
<dbReference type="Pfam" id="PF05731">
    <property type="entry name" value="TROVE"/>
    <property type="match status" value="2"/>
</dbReference>
<dbReference type="PROSITE" id="PS50988">
    <property type="entry name" value="TROVE"/>
    <property type="match status" value="1"/>
</dbReference>
<dbReference type="SUPFAM" id="SSF53300">
    <property type="entry name" value="vWA-like"/>
    <property type="match status" value="1"/>
</dbReference>
<evidence type="ECO:0000256" key="2">
    <source>
        <dbReference type="ARBA" id="ARBA00007814"/>
    </source>
</evidence>
<evidence type="ECO:0000256" key="4">
    <source>
        <dbReference type="ARBA" id="ARBA00022723"/>
    </source>
</evidence>
<dbReference type="STRING" id="228230.RMCC_6848"/>
<feature type="non-terminal residue" evidence="8">
    <location>
        <position position="400"/>
    </location>
</feature>
<dbReference type="EMBL" id="BCSY01000139">
    <property type="protein sequence ID" value="GAS99883.1"/>
    <property type="molecule type" value="Genomic_DNA"/>
</dbReference>
<evidence type="ECO:0000259" key="7">
    <source>
        <dbReference type="PROSITE" id="PS50988"/>
    </source>
</evidence>
<dbReference type="GO" id="GO:0005737">
    <property type="term" value="C:cytoplasm"/>
    <property type="evidence" value="ECO:0007669"/>
    <property type="project" value="UniProtKB-SubCell"/>
</dbReference>
<dbReference type="AlphaFoldDB" id="A0A100WKT1"/>
<protein>
    <submittedName>
        <fullName evidence="8">TROVE domain-containing protein</fullName>
    </submittedName>
</protein>
<comment type="caution">
    <text evidence="8">The sequence shown here is derived from an EMBL/GenBank/DDBJ whole genome shotgun (WGS) entry which is preliminary data.</text>
</comment>
<evidence type="ECO:0000256" key="1">
    <source>
        <dbReference type="ARBA" id="ARBA00004496"/>
    </source>
</evidence>
<keyword evidence="3" id="KW-0963">Cytoplasm</keyword>
<keyword evidence="4" id="KW-0479">Metal-binding</keyword>
<reference evidence="9" key="2">
    <citation type="submission" date="2016-02" db="EMBL/GenBank/DDBJ databases">
        <title>Draft genome sequence of five rapidly growing Mycobacterium species.</title>
        <authorList>
            <person name="Katahira K."/>
            <person name="Gotou Y."/>
            <person name="Iida K."/>
            <person name="Ogura Y."/>
            <person name="Hayashi T."/>
        </authorList>
    </citation>
    <scope>NUCLEOTIDE SEQUENCE [LARGE SCALE GENOMIC DNA]</scope>
    <source>
        <strain evidence="9">JCM15298</strain>
    </source>
</reference>
<keyword evidence="5" id="KW-0694">RNA-binding</keyword>
<dbReference type="Pfam" id="PF25045">
    <property type="entry name" value="vWA_Ro60"/>
    <property type="match status" value="1"/>
</dbReference>
<dbReference type="Proteomes" id="UP000069443">
    <property type="component" value="Unassembled WGS sequence"/>
</dbReference>
<feature type="non-terminal residue" evidence="8">
    <location>
        <position position="1"/>
    </location>
</feature>
<accession>A0A100WKT1</accession>
<keyword evidence="9" id="KW-1185">Reference proteome</keyword>